<dbReference type="Proteomes" id="UP000245678">
    <property type="component" value="Unassembled WGS sequence"/>
</dbReference>
<dbReference type="Pfam" id="PF00903">
    <property type="entry name" value="Glyoxalase"/>
    <property type="match status" value="1"/>
</dbReference>
<dbReference type="RefSeq" id="WP_109609148.1">
    <property type="nucleotide sequence ID" value="NZ_QGHA01000007.1"/>
</dbReference>
<keyword evidence="5" id="KW-0223">Dioxygenase</keyword>
<dbReference type="PROSITE" id="PS51819">
    <property type="entry name" value="VOC"/>
    <property type="match status" value="1"/>
</dbReference>
<dbReference type="EMBL" id="QGHA01000007">
    <property type="protein sequence ID" value="PWK75933.1"/>
    <property type="molecule type" value="Genomic_DNA"/>
</dbReference>
<dbReference type="InterPro" id="IPR029068">
    <property type="entry name" value="Glyas_Bleomycin-R_OHBP_Dase"/>
</dbReference>
<evidence type="ECO:0000256" key="1">
    <source>
        <dbReference type="ARBA" id="ARBA00011051"/>
    </source>
</evidence>
<sequence>MFKRSTPVLASLDEAKTINFYTQKLGFNLVDNYNGYLIFERDGIHMHLFHCAKPDECRNMGCYIYVTDIDTLYAEYRQAGVVHPNGPLKLMPFGLRQFAAVDNNGNIFYFAEDKSGITPIED</sequence>
<organism evidence="5 6">
    <name type="scientific">Mucilaginibacter oryzae</name>
    <dbReference type="NCBI Taxonomy" id="468058"/>
    <lineage>
        <taxon>Bacteria</taxon>
        <taxon>Pseudomonadati</taxon>
        <taxon>Bacteroidota</taxon>
        <taxon>Sphingobacteriia</taxon>
        <taxon>Sphingobacteriales</taxon>
        <taxon>Sphingobacteriaceae</taxon>
        <taxon>Mucilaginibacter</taxon>
    </lineage>
</organism>
<proteinExistence type="inferred from homology"/>
<dbReference type="InterPro" id="IPR037523">
    <property type="entry name" value="VOC_core"/>
</dbReference>
<evidence type="ECO:0000313" key="6">
    <source>
        <dbReference type="Proteomes" id="UP000245678"/>
    </source>
</evidence>
<keyword evidence="5" id="KW-0560">Oxidoreductase</keyword>
<dbReference type="InterPro" id="IPR000335">
    <property type="entry name" value="Bleomycin-R"/>
</dbReference>
<reference evidence="5 6" key="1">
    <citation type="submission" date="2018-05" db="EMBL/GenBank/DDBJ databases">
        <title>Genomic Encyclopedia of Archaeal and Bacterial Type Strains, Phase II (KMG-II): from individual species to whole genera.</title>
        <authorList>
            <person name="Goeker M."/>
        </authorList>
    </citation>
    <scope>NUCLEOTIDE SEQUENCE [LARGE SCALE GENOMIC DNA]</scope>
    <source>
        <strain evidence="5 6">DSM 19975</strain>
    </source>
</reference>
<feature type="domain" description="VOC" evidence="4">
    <location>
        <begin position="3"/>
        <end position="113"/>
    </location>
</feature>
<dbReference type="GO" id="GO:0046677">
    <property type="term" value="P:response to antibiotic"/>
    <property type="evidence" value="ECO:0007669"/>
    <property type="project" value="UniProtKB-KW"/>
</dbReference>
<keyword evidence="6" id="KW-1185">Reference proteome</keyword>
<keyword evidence="3" id="KW-0046">Antibiotic resistance</keyword>
<dbReference type="GO" id="GO:0051213">
    <property type="term" value="F:dioxygenase activity"/>
    <property type="evidence" value="ECO:0007669"/>
    <property type="project" value="UniProtKB-KW"/>
</dbReference>
<evidence type="ECO:0000256" key="3">
    <source>
        <dbReference type="ARBA" id="ARBA00023251"/>
    </source>
</evidence>
<comment type="similarity">
    <text evidence="1">Belongs to the bleomycin resistance protein family.</text>
</comment>
<accession>A0A316H6D3</accession>
<evidence type="ECO:0000313" key="5">
    <source>
        <dbReference type="EMBL" id="PWK75933.1"/>
    </source>
</evidence>
<dbReference type="InterPro" id="IPR004360">
    <property type="entry name" value="Glyas_Fos-R_dOase_dom"/>
</dbReference>
<evidence type="ECO:0000256" key="2">
    <source>
        <dbReference type="ARBA" id="ARBA00021572"/>
    </source>
</evidence>
<dbReference type="Gene3D" id="3.10.180.10">
    <property type="entry name" value="2,3-Dihydroxybiphenyl 1,2-Dioxygenase, domain 1"/>
    <property type="match status" value="1"/>
</dbReference>
<name>A0A316H6D3_9SPHI</name>
<protein>
    <recommendedName>
        <fullName evidence="2">Bleomycin resistance protein</fullName>
    </recommendedName>
</protein>
<gene>
    <name evidence="5" type="ORF">LX99_03666</name>
</gene>
<dbReference type="CDD" id="cd08349">
    <property type="entry name" value="BLMA_like"/>
    <property type="match status" value="1"/>
</dbReference>
<dbReference type="AlphaFoldDB" id="A0A316H6D3"/>
<evidence type="ECO:0000259" key="4">
    <source>
        <dbReference type="PROSITE" id="PS51819"/>
    </source>
</evidence>
<comment type="caution">
    <text evidence="5">The sequence shown here is derived from an EMBL/GenBank/DDBJ whole genome shotgun (WGS) entry which is preliminary data.</text>
</comment>
<dbReference type="SUPFAM" id="SSF54593">
    <property type="entry name" value="Glyoxalase/Bleomycin resistance protein/Dihydroxybiphenyl dioxygenase"/>
    <property type="match status" value="1"/>
</dbReference>